<dbReference type="Gene3D" id="3.90.190.10">
    <property type="entry name" value="Protein tyrosine phosphatase superfamily"/>
    <property type="match status" value="2"/>
</dbReference>
<dbReference type="InterPro" id="IPR013783">
    <property type="entry name" value="Ig-like_fold"/>
</dbReference>
<dbReference type="PANTHER" id="PTHR46957">
    <property type="entry name" value="CYTOKINE RECEPTOR"/>
    <property type="match status" value="1"/>
</dbReference>
<keyword evidence="8" id="KW-0325">Glycoprotein</keyword>
<dbReference type="SMART" id="SM00404">
    <property type="entry name" value="PTPc_motif"/>
    <property type="match status" value="1"/>
</dbReference>
<evidence type="ECO:0000259" key="12">
    <source>
        <dbReference type="PROSITE" id="PS50853"/>
    </source>
</evidence>
<keyword evidence="3" id="KW-0732">Signal</keyword>
<name>A0AAN8ZXQ6_HALRR</name>
<feature type="domain" description="Tyrosine-protein phosphatase" evidence="10">
    <location>
        <begin position="380"/>
        <end position="602"/>
    </location>
</feature>
<evidence type="ECO:0000256" key="1">
    <source>
        <dbReference type="ARBA" id="ARBA00004167"/>
    </source>
</evidence>
<dbReference type="EMBL" id="JAXCGZ010017705">
    <property type="protein sequence ID" value="KAK7067793.1"/>
    <property type="molecule type" value="Genomic_DNA"/>
</dbReference>
<dbReference type="PROSITE" id="PS50853">
    <property type="entry name" value="FN3"/>
    <property type="match status" value="3"/>
</dbReference>
<reference evidence="13 14" key="1">
    <citation type="submission" date="2023-11" db="EMBL/GenBank/DDBJ databases">
        <title>Halocaridina rubra genome assembly.</title>
        <authorList>
            <person name="Smith C."/>
        </authorList>
    </citation>
    <scope>NUCLEOTIDE SEQUENCE [LARGE SCALE GENOMIC DNA]</scope>
    <source>
        <strain evidence="13">EP-1</strain>
        <tissue evidence="13">Whole</tissue>
    </source>
</reference>
<evidence type="ECO:0000256" key="5">
    <source>
        <dbReference type="ARBA" id="ARBA00022912"/>
    </source>
</evidence>
<keyword evidence="7 9" id="KW-0472">Membrane</keyword>
<dbReference type="InterPro" id="IPR029021">
    <property type="entry name" value="Prot-tyrosine_phosphatase-like"/>
</dbReference>
<gene>
    <name evidence="13" type="ORF">SK128_002476</name>
</gene>
<dbReference type="InterPro" id="IPR016130">
    <property type="entry name" value="Tyr_Pase_AS"/>
</dbReference>
<dbReference type="Gene3D" id="2.60.40.10">
    <property type="entry name" value="Immunoglobulins"/>
    <property type="match status" value="3"/>
</dbReference>
<evidence type="ECO:0000259" key="10">
    <source>
        <dbReference type="PROSITE" id="PS50055"/>
    </source>
</evidence>
<dbReference type="PROSITE" id="PS50056">
    <property type="entry name" value="TYR_PHOSPHATASE_2"/>
    <property type="match status" value="1"/>
</dbReference>
<dbReference type="PROSITE" id="PS00383">
    <property type="entry name" value="TYR_PHOSPHATASE_1"/>
    <property type="match status" value="1"/>
</dbReference>
<dbReference type="PRINTS" id="PR00014">
    <property type="entry name" value="FNTYPEIII"/>
</dbReference>
<protein>
    <recommendedName>
        <fullName evidence="15">Protein-tyrosine-phosphatase</fullName>
    </recommendedName>
</protein>
<evidence type="ECO:0000256" key="7">
    <source>
        <dbReference type="ARBA" id="ARBA00023136"/>
    </source>
</evidence>
<dbReference type="PRINTS" id="PR00700">
    <property type="entry name" value="PRTYPHPHTASE"/>
</dbReference>
<evidence type="ECO:0008006" key="15">
    <source>
        <dbReference type="Google" id="ProtNLM"/>
    </source>
</evidence>
<dbReference type="GO" id="GO:0048666">
    <property type="term" value="P:neuron development"/>
    <property type="evidence" value="ECO:0007669"/>
    <property type="project" value="UniProtKB-ARBA"/>
</dbReference>
<keyword evidence="5" id="KW-0904">Protein phosphatase</keyword>
<dbReference type="SMART" id="SM00194">
    <property type="entry name" value="PTPc"/>
    <property type="match status" value="1"/>
</dbReference>
<dbReference type="PANTHER" id="PTHR46957:SF3">
    <property type="entry name" value="CYTOKINE RECEPTOR"/>
    <property type="match status" value="1"/>
</dbReference>
<evidence type="ECO:0000256" key="2">
    <source>
        <dbReference type="ARBA" id="ARBA00022692"/>
    </source>
</evidence>
<keyword evidence="14" id="KW-1185">Reference proteome</keyword>
<dbReference type="InterPro" id="IPR036116">
    <property type="entry name" value="FN3_sf"/>
</dbReference>
<comment type="caution">
    <text evidence="13">The sequence shown here is derived from an EMBL/GenBank/DDBJ whole genome shotgun (WGS) entry which is preliminary data.</text>
</comment>
<sequence>MLENYSISWSNTDDPELNDSSLVPANESSFEITGLIPCSSYEVEVKAINTVGESDGVTSIGYTSVNVDATANSTTIDSLDVCTMYAIEIKPLNTEGYSKPQFIHSKTKAMVPGPPKAVTCSSTSCGHEVWVNWTKPESDSCTTKYIVSYTGDILWSGEIFNSTTTTSEYIKLEGLIPYTYYNICIAADSVQSTGRSECCTIQTQEKSPEPPVSFKQSNVISDAHSITLEWEQPTALNGNFSGYQLTWGMTRSNYLFIPANQTSIIIDNLLPGTTYTFTLQAKNSVGLSAGSSVTVTTAPAPEMKPLHIPGIILAVLGGALPILIIIGVVVYLSKKKKSQNDQESYVGPTPEKTWMGAIPIAKSDLPQYIAYLEAYGKKGLEKQFAALKAMSPKNSVTVAQAQCNLSKNRSRNALPYDNTRVILSSSSNDTGSDYINASYIKSKCEKYWPDRVEGTVSCGGFIMRNHDEIKRAFYTIRYLEISEVSESQERGNKRLIRQFHFTAWNDFDVPVREEHVLDFIQNIRSFMTHREAPMIVHCSTGVGRTGTFIALWNLLASIRSDPENPNIFIKKTILDMRESRAHMVQSQVGGEIHSFINFQFQL</sequence>
<keyword evidence="4" id="KW-0378">Hydrolase</keyword>
<dbReference type="InterPro" id="IPR000242">
    <property type="entry name" value="PTP_cat"/>
</dbReference>
<organism evidence="13 14">
    <name type="scientific">Halocaridina rubra</name>
    <name type="common">Hawaiian red shrimp</name>
    <dbReference type="NCBI Taxonomy" id="373956"/>
    <lineage>
        <taxon>Eukaryota</taxon>
        <taxon>Metazoa</taxon>
        <taxon>Ecdysozoa</taxon>
        <taxon>Arthropoda</taxon>
        <taxon>Crustacea</taxon>
        <taxon>Multicrustacea</taxon>
        <taxon>Malacostraca</taxon>
        <taxon>Eumalacostraca</taxon>
        <taxon>Eucarida</taxon>
        <taxon>Decapoda</taxon>
        <taxon>Pleocyemata</taxon>
        <taxon>Caridea</taxon>
        <taxon>Atyoidea</taxon>
        <taxon>Atyidae</taxon>
        <taxon>Halocaridina</taxon>
    </lineage>
</organism>
<dbReference type="SUPFAM" id="SSF52799">
    <property type="entry name" value="(Phosphotyrosine protein) phosphatases II"/>
    <property type="match status" value="1"/>
</dbReference>
<dbReference type="SUPFAM" id="SSF49265">
    <property type="entry name" value="Fibronectin type III"/>
    <property type="match status" value="3"/>
</dbReference>
<dbReference type="CDD" id="cd00047">
    <property type="entry name" value="PTPc"/>
    <property type="match status" value="1"/>
</dbReference>
<dbReference type="Pfam" id="PF00102">
    <property type="entry name" value="Y_phosphatase"/>
    <property type="match status" value="1"/>
</dbReference>
<feature type="transmembrane region" description="Helical" evidence="9">
    <location>
        <begin position="311"/>
        <end position="332"/>
    </location>
</feature>
<accession>A0AAN8ZXQ6</accession>
<feature type="domain" description="Tyrosine specific protein phosphatases" evidence="11">
    <location>
        <begin position="517"/>
        <end position="587"/>
    </location>
</feature>
<dbReference type="Pfam" id="PF00041">
    <property type="entry name" value="fn3"/>
    <property type="match status" value="3"/>
</dbReference>
<comment type="subcellular location">
    <subcellularLocation>
        <location evidence="1">Membrane</location>
        <topology evidence="1">Single-pass membrane protein</topology>
    </subcellularLocation>
</comment>
<dbReference type="InterPro" id="IPR003595">
    <property type="entry name" value="Tyr_Pase_cat"/>
</dbReference>
<feature type="domain" description="Fibronectin type-III" evidence="12">
    <location>
        <begin position="210"/>
        <end position="301"/>
    </location>
</feature>
<evidence type="ECO:0000256" key="3">
    <source>
        <dbReference type="ARBA" id="ARBA00022729"/>
    </source>
</evidence>
<keyword evidence="2 9" id="KW-0812">Transmembrane</keyword>
<dbReference type="GO" id="GO:0016020">
    <property type="term" value="C:membrane"/>
    <property type="evidence" value="ECO:0007669"/>
    <property type="project" value="UniProtKB-SubCell"/>
</dbReference>
<evidence type="ECO:0000313" key="13">
    <source>
        <dbReference type="EMBL" id="KAK7067793.1"/>
    </source>
</evidence>
<dbReference type="InterPro" id="IPR003961">
    <property type="entry name" value="FN3_dom"/>
</dbReference>
<evidence type="ECO:0000313" key="14">
    <source>
        <dbReference type="Proteomes" id="UP001381693"/>
    </source>
</evidence>
<dbReference type="AlphaFoldDB" id="A0AAN8ZXQ6"/>
<dbReference type="PROSITE" id="PS50055">
    <property type="entry name" value="TYR_PHOSPHATASE_PTP"/>
    <property type="match status" value="1"/>
</dbReference>
<dbReference type="GO" id="GO:0004725">
    <property type="term" value="F:protein tyrosine phosphatase activity"/>
    <property type="evidence" value="ECO:0007669"/>
    <property type="project" value="InterPro"/>
</dbReference>
<evidence type="ECO:0000259" key="11">
    <source>
        <dbReference type="PROSITE" id="PS50056"/>
    </source>
</evidence>
<evidence type="ECO:0000256" key="8">
    <source>
        <dbReference type="ARBA" id="ARBA00023180"/>
    </source>
</evidence>
<dbReference type="Proteomes" id="UP001381693">
    <property type="component" value="Unassembled WGS sequence"/>
</dbReference>
<keyword evidence="6 9" id="KW-1133">Transmembrane helix</keyword>
<evidence type="ECO:0000256" key="9">
    <source>
        <dbReference type="SAM" id="Phobius"/>
    </source>
</evidence>
<dbReference type="CDD" id="cd00063">
    <property type="entry name" value="FN3"/>
    <property type="match status" value="3"/>
</dbReference>
<evidence type="ECO:0000256" key="4">
    <source>
        <dbReference type="ARBA" id="ARBA00022801"/>
    </source>
</evidence>
<dbReference type="InterPro" id="IPR000387">
    <property type="entry name" value="Tyr_Pase_dom"/>
</dbReference>
<dbReference type="InterPro" id="IPR050713">
    <property type="entry name" value="RTP_Phos/Ushers"/>
</dbReference>
<dbReference type="SMART" id="SM00060">
    <property type="entry name" value="FN3"/>
    <property type="match status" value="3"/>
</dbReference>
<feature type="domain" description="Fibronectin type-III" evidence="12">
    <location>
        <begin position="1"/>
        <end position="68"/>
    </location>
</feature>
<proteinExistence type="predicted"/>
<feature type="domain" description="Fibronectin type-III" evidence="12">
    <location>
        <begin position="114"/>
        <end position="206"/>
    </location>
</feature>
<evidence type="ECO:0000256" key="6">
    <source>
        <dbReference type="ARBA" id="ARBA00022989"/>
    </source>
</evidence>